<accession>A0AAV4IH42</accession>
<dbReference type="GO" id="GO:0003676">
    <property type="term" value="F:nucleic acid binding"/>
    <property type="evidence" value="ECO:0007669"/>
    <property type="project" value="InterPro"/>
</dbReference>
<dbReference type="PANTHER" id="PTHR46599">
    <property type="entry name" value="PIGGYBAC TRANSPOSABLE ELEMENT-DERIVED PROTEIN 4"/>
    <property type="match status" value="1"/>
</dbReference>
<keyword evidence="4" id="KW-1185">Reference proteome</keyword>
<dbReference type="Proteomes" id="UP000762676">
    <property type="component" value="Unassembled WGS sequence"/>
</dbReference>
<dbReference type="EMBL" id="BMAT01009574">
    <property type="protein sequence ID" value="GFS09135.1"/>
    <property type="molecule type" value="Genomic_DNA"/>
</dbReference>
<comment type="caution">
    <text evidence="3">The sequence shown here is derived from an EMBL/GenBank/DDBJ whole genome shotgun (WGS) entry which is preliminary data.</text>
</comment>
<name>A0AAV4IH42_9GAST</name>
<organism evidence="3 4">
    <name type="scientific">Elysia marginata</name>
    <dbReference type="NCBI Taxonomy" id="1093978"/>
    <lineage>
        <taxon>Eukaryota</taxon>
        <taxon>Metazoa</taxon>
        <taxon>Spiralia</taxon>
        <taxon>Lophotrochozoa</taxon>
        <taxon>Mollusca</taxon>
        <taxon>Gastropoda</taxon>
        <taxon>Heterobranchia</taxon>
        <taxon>Euthyneura</taxon>
        <taxon>Panpulmonata</taxon>
        <taxon>Sacoglossa</taxon>
        <taxon>Placobranchoidea</taxon>
        <taxon>Plakobranchidae</taxon>
        <taxon>Elysia</taxon>
    </lineage>
</organism>
<feature type="signal peptide" evidence="1">
    <location>
        <begin position="1"/>
        <end position="31"/>
    </location>
</feature>
<keyword evidence="1" id="KW-0732">Signal</keyword>
<evidence type="ECO:0000313" key="3">
    <source>
        <dbReference type="EMBL" id="GFS09135.1"/>
    </source>
</evidence>
<reference evidence="3 4" key="1">
    <citation type="journal article" date="2021" name="Elife">
        <title>Chloroplast acquisition without the gene transfer in kleptoplastic sea slugs, Plakobranchus ocellatus.</title>
        <authorList>
            <person name="Maeda T."/>
            <person name="Takahashi S."/>
            <person name="Yoshida T."/>
            <person name="Shimamura S."/>
            <person name="Takaki Y."/>
            <person name="Nagai Y."/>
            <person name="Toyoda A."/>
            <person name="Suzuki Y."/>
            <person name="Arimoto A."/>
            <person name="Ishii H."/>
            <person name="Satoh N."/>
            <person name="Nishiyama T."/>
            <person name="Hasebe M."/>
            <person name="Maruyama T."/>
            <person name="Minagawa J."/>
            <person name="Obokata J."/>
            <person name="Shigenobu S."/>
        </authorList>
    </citation>
    <scope>NUCLEOTIDE SEQUENCE [LARGE SCALE GENOMIC DNA]</scope>
</reference>
<gene>
    <name evidence="3" type="ORF">ElyMa_004775200</name>
</gene>
<sequence>MSSPAKMRMVTFVTNAVLLKLGGAGFSKVLASKGDKRVYQVSTDTHTQITDLACSSAAGEMLSPLIIFPGQRFGYNPLEGFKKARFAKSNNGWIDGEIFTSWLETAFIPDVDHLPKPVLLFADGHKTHLTLTVNTGKTNPVTHEPIIKLAAVPDFNKFMGAVDRSNQMVSYNAFKRKWWKKAFFHMFMLAVLNSYILHKCTVPSAQAISHRIFRRDLAMQMVAWAPLSIGRTLRVHRGNSCAKTHCPSFPNS</sequence>
<dbReference type="AlphaFoldDB" id="A0AAV4IH42"/>
<dbReference type="Pfam" id="PF03184">
    <property type="entry name" value="DDE_1"/>
    <property type="match status" value="1"/>
</dbReference>
<evidence type="ECO:0000313" key="4">
    <source>
        <dbReference type="Proteomes" id="UP000762676"/>
    </source>
</evidence>
<evidence type="ECO:0000259" key="2">
    <source>
        <dbReference type="Pfam" id="PF03184"/>
    </source>
</evidence>
<evidence type="ECO:0000256" key="1">
    <source>
        <dbReference type="SAM" id="SignalP"/>
    </source>
</evidence>
<proteinExistence type="predicted"/>
<dbReference type="InterPro" id="IPR004875">
    <property type="entry name" value="DDE_SF_endonuclease_dom"/>
</dbReference>
<protein>
    <submittedName>
        <fullName evidence="3">PiggyBac transposable element-derived protein 4-like</fullName>
    </submittedName>
</protein>
<feature type="domain" description="DDE-1" evidence="2">
    <location>
        <begin position="51"/>
        <end position="135"/>
    </location>
</feature>
<dbReference type="PANTHER" id="PTHR46599:SF3">
    <property type="entry name" value="PIGGYBAC TRANSPOSABLE ELEMENT-DERIVED PROTEIN 4"/>
    <property type="match status" value="1"/>
</dbReference>
<feature type="chain" id="PRO_5043551216" evidence="1">
    <location>
        <begin position="32"/>
        <end position="252"/>
    </location>
</feature>